<dbReference type="EMBL" id="CP029186">
    <property type="protein sequence ID" value="AWH87051.1"/>
    <property type="molecule type" value="Genomic_DNA"/>
</dbReference>
<dbReference type="KEGG" id="falb:HYN59_15555"/>
<comment type="similarity">
    <text evidence="1">Belongs to the glycosyl hydrolase 13 family.</text>
</comment>
<dbReference type="InterPro" id="IPR013780">
    <property type="entry name" value="Glyco_hydro_b"/>
</dbReference>
<dbReference type="OrthoDB" id="9806009at2"/>
<feature type="domain" description="Glycosyl hydrolase family 13 catalytic" evidence="4">
    <location>
        <begin position="20"/>
        <end position="401"/>
    </location>
</feature>
<accession>A0A2S1R380</accession>
<evidence type="ECO:0000259" key="4">
    <source>
        <dbReference type="SMART" id="SM00642"/>
    </source>
</evidence>
<dbReference type="Gene3D" id="3.20.20.80">
    <property type="entry name" value="Glycosidases"/>
    <property type="match status" value="1"/>
</dbReference>
<dbReference type="InterPro" id="IPR045857">
    <property type="entry name" value="O16G_dom_2"/>
</dbReference>
<dbReference type="CDD" id="cd11333">
    <property type="entry name" value="AmyAc_SI_OligoGlu_DGase"/>
    <property type="match status" value="1"/>
</dbReference>
<sequence>MRGQDLGNEKKWWKESVFYQIYMPSFADSGGDGYGDFKGITGKLGYLQEMGIGSVWLTPFLSSPKVDNGYDVADYYAIDPAYGTMADFKTFLEEAHRKDIKVIMDLVLNHTSTQCKWFQEAKKSKDNPYRDYYIWKDKPNNWESFFGGPAWELDPVTNQYYYHKFDVTMADLNWSNPKVIVEVQNILKFWLDAGVDGFRLDVINFLNTDGITQDNPVKDGKQQHLYDIDQEGVKNAMRVIKSTVNAYGNRFIVGEIGSDKIEVLKQYQAEDLLDVVFNFNFGSIPSFSAERIFNELQSMEKEMSSYPTLFFGSHDMPRMIDRLAGGDPEKATALAALMLTAKGVPFIYYGEEIGMHNIIAKNFEEIADIQAKTAYRLAVEKGKTPAEALVEANAQNRDKSRSPMQWNAQEFAGFSTAKSWIKINPDYKEVNVEILSKKKNSIFSEYKKLIALRNSEKALQYGQYKKLEYKENRIFFTRSFENEEVTVILNFGTKTTVKLPAGARLLIGNTDLKPNGYIIYKTTRH</sequence>
<dbReference type="PANTHER" id="PTHR10357:SF179">
    <property type="entry name" value="NEUTRAL AND BASIC AMINO ACID TRANSPORT PROTEIN RBAT"/>
    <property type="match status" value="1"/>
</dbReference>
<dbReference type="Proteomes" id="UP000244929">
    <property type="component" value="Chromosome"/>
</dbReference>
<evidence type="ECO:0000313" key="5">
    <source>
        <dbReference type="EMBL" id="AWH87051.1"/>
    </source>
</evidence>
<evidence type="ECO:0000256" key="2">
    <source>
        <dbReference type="ARBA" id="ARBA00022801"/>
    </source>
</evidence>
<name>A0A2S1R380_9FLAO</name>
<dbReference type="SMART" id="SM00642">
    <property type="entry name" value="Aamy"/>
    <property type="match status" value="1"/>
</dbReference>
<dbReference type="AlphaFoldDB" id="A0A2S1R380"/>
<dbReference type="SUPFAM" id="SSF51445">
    <property type="entry name" value="(Trans)glycosidases"/>
    <property type="match status" value="1"/>
</dbReference>
<dbReference type="GO" id="GO:0004556">
    <property type="term" value="F:alpha-amylase activity"/>
    <property type="evidence" value="ECO:0007669"/>
    <property type="project" value="TreeGrafter"/>
</dbReference>
<evidence type="ECO:0000256" key="1">
    <source>
        <dbReference type="ARBA" id="ARBA00008061"/>
    </source>
</evidence>
<protein>
    <submittedName>
        <fullName evidence="5">Glucohydrolase</fullName>
    </submittedName>
</protein>
<dbReference type="InterPro" id="IPR017853">
    <property type="entry name" value="GH"/>
</dbReference>
<dbReference type="InterPro" id="IPR006047">
    <property type="entry name" value="GH13_cat_dom"/>
</dbReference>
<keyword evidence="2 5" id="KW-0378">Hydrolase</keyword>
<dbReference type="Gene3D" id="2.60.40.1180">
    <property type="entry name" value="Golgi alpha-mannosidase II"/>
    <property type="match status" value="1"/>
</dbReference>
<dbReference type="Pfam" id="PF00128">
    <property type="entry name" value="Alpha-amylase"/>
    <property type="match status" value="1"/>
</dbReference>
<keyword evidence="6" id="KW-1185">Reference proteome</keyword>
<keyword evidence="3" id="KW-0326">Glycosidase</keyword>
<dbReference type="GO" id="GO:0009313">
    <property type="term" value="P:oligosaccharide catabolic process"/>
    <property type="evidence" value="ECO:0007669"/>
    <property type="project" value="TreeGrafter"/>
</dbReference>
<organism evidence="5 6">
    <name type="scientific">Flavobacterium album</name>
    <dbReference type="NCBI Taxonomy" id="2175091"/>
    <lineage>
        <taxon>Bacteria</taxon>
        <taxon>Pseudomonadati</taxon>
        <taxon>Bacteroidota</taxon>
        <taxon>Flavobacteriia</taxon>
        <taxon>Flavobacteriales</taxon>
        <taxon>Flavobacteriaceae</taxon>
        <taxon>Flavobacterium</taxon>
    </lineage>
</organism>
<proteinExistence type="inferred from homology"/>
<gene>
    <name evidence="5" type="ORF">HYN59_15555</name>
</gene>
<dbReference type="Gene3D" id="3.90.400.10">
    <property type="entry name" value="Oligo-1,6-glucosidase, Domain 2"/>
    <property type="match status" value="1"/>
</dbReference>
<evidence type="ECO:0000313" key="6">
    <source>
        <dbReference type="Proteomes" id="UP000244929"/>
    </source>
</evidence>
<evidence type="ECO:0000256" key="3">
    <source>
        <dbReference type="ARBA" id="ARBA00023295"/>
    </source>
</evidence>
<dbReference type="PANTHER" id="PTHR10357">
    <property type="entry name" value="ALPHA-AMYLASE FAMILY MEMBER"/>
    <property type="match status" value="1"/>
</dbReference>
<reference evidence="5 6" key="1">
    <citation type="submission" date="2018-04" db="EMBL/GenBank/DDBJ databases">
        <title>Genome sequencing of Flavobacterium sp. HYN0059.</title>
        <authorList>
            <person name="Yi H."/>
            <person name="Baek C."/>
        </authorList>
    </citation>
    <scope>NUCLEOTIDE SEQUENCE [LARGE SCALE GENOMIC DNA]</scope>
    <source>
        <strain evidence="5 6">HYN0059</strain>
    </source>
</reference>
<dbReference type="FunFam" id="3.90.400.10:FF:000002">
    <property type="entry name" value="Sucrose isomerase"/>
    <property type="match status" value="1"/>
</dbReference>